<reference evidence="8" key="2">
    <citation type="submission" date="2021-04" db="EMBL/GenBank/DDBJ databases">
        <authorList>
            <person name="Gilroy R."/>
        </authorList>
    </citation>
    <scope>NUCLEOTIDE SEQUENCE</scope>
    <source>
        <strain evidence="8">ChiHjej13B12-24818</strain>
    </source>
</reference>
<dbReference type="InterPro" id="IPR003439">
    <property type="entry name" value="ABC_transporter-like_ATP-bd"/>
</dbReference>
<evidence type="ECO:0000313" key="9">
    <source>
        <dbReference type="Proteomes" id="UP000823823"/>
    </source>
</evidence>
<dbReference type="PANTHER" id="PTHR42711">
    <property type="entry name" value="ABC TRANSPORTER ATP-BINDING PROTEIN"/>
    <property type="match status" value="1"/>
</dbReference>
<keyword evidence="2" id="KW-0813">Transport</keyword>
<dbReference type="InterPro" id="IPR050763">
    <property type="entry name" value="ABC_transporter_ATP-binding"/>
</dbReference>
<keyword evidence="5" id="KW-0046">Antibiotic resistance</keyword>
<protein>
    <submittedName>
        <fullName evidence="8">ABC transporter ATP-binding protein</fullName>
    </submittedName>
</protein>
<dbReference type="GO" id="GO:0005524">
    <property type="term" value="F:ATP binding"/>
    <property type="evidence" value="ECO:0007669"/>
    <property type="project" value="UniProtKB-KW"/>
</dbReference>
<dbReference type="InterPro" id="IPR027417">
    <property type="entry name" value="P-loop_NTPase"/>
</dbReference>
<dbReference type="PANTHER" id="PTHR42711:SF16">
    <property type="entry name" value="ABC TRANSPORTER ATP-BINDING PROTEIN"/>
    <property type="match status" value="1"/>
</dbReference>
<evidence type="ECO:0000256" key="3">
    <source>
        <dbReference type="ARBA" id="ARBA00022741"/>
    </source>
</evidence>
<reference evidence="8" key="1">
    <citation type="journal article" date="2021" name="PeerJ">
        <title>Extensive microbial diversity within the chicken gut microbiome revealed by metagenomics and culture.</title>
        <authorList>
            <person name="Gilroy R."/>
            <person name="Ravi A."/>
            <person name="Getino M."/>
            <person name="Pursley I."/>
            <person name="Horton D.L."/>
            <person name="Alikhan N.F."/>
            <person name="Baker D."/>
            <person name="Gharbi K."/>
            <person name="Hall N."/>
            <person name="Watson M."/>
            <person name="Adriaenssens E.M."/>
            <person name="Foster-Nyarko E."/>
            <person name="Jarju S."/>
            <person name="Secka A."/>
            <person name="Antonio M."/>
            <person name="Oren A."/>
            <person name="Chaudhuri R.R."/>
            <person name="La Ragione R."/>
            <person name="Hildebrand F."/>
            <person name="Pallen M.J."/>
        </authorList>
    </citation>
    <scope>NUCLEOTIDE SEQUENCE</scope>
    <source>
        <strain evidence="8">ChiHjej13B12-24818</strain>
    </source>
</reference>
<sequence>MALISLRGLTKSYGDRQVLHGVDLDVDQGQILGVAGPNGAGKTTVVECLGGLRDRDGGTITIDGIDPARPTPELRRLLGIQLQQIQVPPVLRTREVLELFASFYPDPLRPDDLLEEFDLTAQAGQTFAKLSGGQQQRLSVALALIGQPRIAILDELTTGLDPAARRRIWAQLERRRAEGMTMLLVTHSMEEAQKLCDRMVIVQNGRIITDGSPQEIVGRTGIQHTTFTADVDETTLRGLEGCEGVRRVRRAGGAITVDGGDASPQAVLAHLAELGVRATGVSVDRPTLEDAYHRLTSAVVGPARADDGLAPPGAHHADPADRPDPADHPERADAEEAVR</sequence>
<keyword evidence="4 8" id="KW-0067">ATP-binding</keyword>
<dbReference type="PROSITE" id="PS00211">
    <property type="entry name" value="ABC_TRANSPORTER_1"/>
    <property type="match status" value="1"/>
</dbReference>
<feature type="domain" description="ABC transporter" evidence="7">
    <location>
        <begin position="4"/>
        <end position="229"/>
    </location>
</feature>
<evidence type="ECO:0000256" key="2">
    <source>
        <dbReference type="ARBA" id="ARBA00022448"/>
    </source>
</evidence>
<evidence type="ECO:0000313" key="8">
    <source>
        <dbReference type="EMBL" id="HJB09779.1"/>
    </source>
</evidence>
<gene>
    <name evidence="8" type="ORF">H9786_04490</name>
</gene>
<feature type="region of interest" description="Disordered" evidence="6">
    <location>
        <begin position="303"/>
        <end position="339"/>
    </location>
</feature>
<dbReference type="SMART" id="SM00382">
    <property type="entry name" value="AAA"/>
    <property type="match status" value="1"/>
</dbReference>
<proteinExistence type="predicted"/>
<evidence type="ECO:0000256" key="6">
    <source>
        <dbReference type="SAM" id="MobiDB-lite"/>
    </source>
</evidence>
<dbReference type="GO" id="GO:0016887">
    <property type="term" value="F:ATP hydrolysis activity"/>
    <property type="evidence" value="ECO:0007669"/>
    <property type="project" value="InterPro"/>
</dbReference>
<name>A0A9D2LC19_9MICO</name>
<comment type="subcellular location">
    <subcellularLocation>
        <location evidence="1">Cell membrane</location>
        <topology evidence="1">Peripheral membrane protein</topology>
    </subcellularLocation>
</comment>
<dbReference type="InterPro" id="IPR003593">
    <property type="entry name" value="AAA+_ATPase"/>
</dbReference>
<evidence type="ECO:0000259" key="7">
    <source>
        <dbReference type="PROSITE" id="PS50893"/>
    </source>
</evidence>
<evidence type="ECO:0000256" key="4">
    <source>
        <dbReference type="ARBA" id="ARBA00022840"/>
    </source>
</evidence>
<dbReference type="CDD" id="cd03230">
    <property type="entry name" value="ABC_DR_subfamily_A"/>
    <property type="match status" value="1"/>
</dbReference>
<dbReference type="GO" id="GO:0005886">
    <property type="term" value="C:plasma membrane"/>
    <property type="evidence" value="ECO:0007669"/>
    <property type="project" value="UniProtKB-SubCell"/>
</dbReference>
<dbReference type="AlphaFoldDB" id="A0A9D2LC19"/>
<dbReference type="GO" id="GO:0046677">
    <property type="term" value="P:response to antibiotic"/>
    <property type="evidence" value="ECO:0007669"/>
    <property type="project" value="UniProtKB-KW"/>
</dbReference>
<dbReference type="EMBL" id="DWZH01000035">
    <property type="protein sequence ID" value="HJB09779.1"/>
    <property type="molecule type" value="Genomic_DNA"/>
</dbReference>
<organism evidence="8 9">
    <name type="scientific">Candidatus Brachybacterium merdavium</name>
    <dbReference type="NCBI Taxonomy" id="2838513"/>
    <lineage>
        <taxon>Bacteria</taxon>
        <taxon>Bacillati</taxon>
        <taxon>Actinomycetota</taxon>
        <taxon>Actinomycetes</taxon>
        <taxon>Micrococcales</taxon>
        <taxon>Dermabacteraceae</taxon>
        <taxon>Brachybacterium</taxon>
    </lineage>
</organism>
<dbReference type="Gene3D" id="3.40.50.300">
    <property type="entry name" value="P-loop containing nucleotide triphosphate hydrolases"/>
    <property type="match status" value="1"/>
</dbReference>
<dbReference type="PROSITE" id="PS50893">
    <property type="entry name" value="ABC_TRANSPORTER_2"/>
    <property type="match status" value="1"/>
</dbReference>
<feature type="compositionally biased region" description="Basic and acidic residues" evidence="6">
    <location>
        <begin position="315"/>
        <end position="339"/>
    </location>
</feature>
<comment type="caution">
    <text evidence="8">The sequence shown here is derived from an EMBL/GenBank/DDBJ whole genome shotgun (WGS) entry which is preliminary data.</text>
</comment>
<dbReference type="SUPFAM" id="SSF52540">
    <property type="entry name" value="P-loop containing nucleoside triphosphate hydrolases"/>
    <property type="match status" value="1"/>
</dbReference>
<accession>A0A9D2LC19</accession>
<dbReference type="Pfam" id="PF00005">
    <property type="entry name" value="ABC_tran"/>
    <property type="match status" value="1"/>
</dbReference>
<keyword evidence="3" id="KW-0547">Nucleotide-binding</keyword>
<dbReference type="InterPro" id="IPR017871">
    <property type="entry name" value="ABC_transporter-like_CS"/>
</dbReference>
<evidence type="ECO:0000256" key="5">
    <source>
        <dbReference type="ARBA" id="ARBA00023251"/>
    </source>
</evidence>
<dbReference type="Proteomes" id="UP000823823">
    <property type="component" value="Unassembled WGS sequence"/>
</dbReference>
<evidence type="ECO:0000256" key="1">
    <source>
        <dbReference type="ARBA" id="ARBA00004202"/>
    </source>
</evidence>